<dbReference type="Pfam" id="PF00753">
    <property type="entry name" value="Lactamase_B"/>
    <property type="match status" value="1"/>
</dbReference>
<organism evidence="3 4">
    <name type="scientific">Gaopeijia maritima</name>
    <dbReference type="NCBI Taxonomy" id="3119007"/>
    <lineage>
        <taxon>Bacteria</taxon>
        <taxon>Pseudomonadati</taxon>
        <taxon>Gemmatimonadota</taxon>
        <taxon>Longimicrobiia</taxon>
        <taxon>Gaopeijiales</taxon>
        <taxon>Gaopeijiaceae</taxon>
        <taxon>Gaopeijia</taxon>
    </lineage>
</organism>
<dbReference type="PANTHER" id="PTHR43084:SF1">
    <property type="entry name" value="PERSULFIDE DIOXYGENASE ETHE1, MITOCHONDRIAL"/>
    <property type="match status" value="1"/>
</dbReference>
<name>A0ABU9E807_9BACT</name>
<dbReference type="Pfam" id="PF00581">
    <property type="entry name" value="Rhodanese"/>
    <property type="match status" value="1"/>
</dbReference>
<dbReference type="SUPFAM" id="SSF56281">
    <property type="entry name" value="Metallo-hydrolase/oxidoreductase"/>
    <property type="match status" value="1"/>
</dbReference>
<evidence type="ECO:0000256" key="1">
    <source>
        <dbReference type="ARBA" id="ARBA00022723"/>
    </source>
</evidence>
<dbReference type="SMART" id="SM00450">
    <property type="entry name" value="RHOD"/>
    <property type="match status" value="2"/>
</dbReference>
<dbReference type="InterPro" id="IPR036873">
    <property type="entry name" value="Rhodanese-like_dom_sf"/>
</dbReference>
<feature type="domain" description="Rhodanese" evidence="2">
    <location>
        <begin position="278"/>
        <end position="307"/>
    </location>
</feature>
<reference evidence="3 4" key="1">
    <citation type="submission" date="2024-02" db="EMBL/GenBank/DDBJ databases">
        <title>A novel Gemmatimonadota bacterium.</title>
        <authorList>
            <person name="Du Z.-J."/>
            <person name="Ye Y.-Q."/>
        </authorList>
    </citation>
    <scope>NUCLEOTIDE SEQUENCE [LARGE SCALE GENOMIC DNA]</scope>
    <source>
        <strain evidence="3 4">DH-20</strain>
    </source>
</reference>
<dbReference type="Proteomes" id="UP001484239">
    <property type="component" value="Unassembled WGS sequence"/>
</dbReference>
<evidence type="ECO:0000259" key="2">
    <source>
        <dbReference type="PROSITE" id="PS50206"/>
    </source>
</evidence>
<keyword evidence="4" id="KW-1185">Reference proteome</keyword>
<evidence type="ECO:0000313" key="3">
    <source>
        <dbReference type="EMBL" id="MEK9500212.1"/>
    </source>
</evidence>
<dbReference type="Gene3D" id="3.60.15.10">
    <property type="entry name" value="Ribonuclease Z/Hydroxyacylglutathione hydrolase-like"/>
    <property type="match status" value="1"/>
</dbReference>
<proteinExistence type="predicted"/>
<dbReference type="Gene3D" id="3.40.250.10">
    <property type="entry name" value="Rhodanese-like domain"/>
    <property type="match status" value="2"/>
</dbReference>
<comment type="caution">
    <text evidence="3">The sequence shown here is derived from an EMBL/GenBank/DDBJ whole genome shotgun (WGS) entry which is preliminary data.</text>
</comment>
<protein>
    <submittedName>
        <fullName evidence="3">Rhodanese-like domain-containing protein</fullName>
    </submittedName>
</protein>
<gene>
    <name evidence="3" type="ORF">WI372_04425</name>
</gene>
<dbReference type="SMART" id="SM00849">
    <property type="entry name" value="Lactamase_B"/>
    <property type="match status" value="1"/>
</dbReference>
<feature type="domain" description="Rhodanese" evidence="2">
    <location>
        <begin position="383"/>
        <end position="471"/>
    </location>
</feature>
<dbReference type="PROSITE" id="PS50206">
    <property type="entry name" value="RHODANESE_3"/>
    <property type="match status" value="2"/>
</dbReference>
<accession>A0ABU9E807</accession>
<dbReference type="InterPro" id="IPR051682">
    <property type="entry name" value="Mito_Persulfide_Diox"/>
</dbReference>
<dbReference type="SUPFAM" id="SSF52821">
    <property type="entry name" value="Rhodanese/Cell cycle control phosphatase"/>
    <property type="match status" value="2"/>
</dbReference>
<dbReference type="PANTHER" id="PTHR43084">
    <property type="entry name" value="PERSULFIDE DIOXYGENASE ETHE1"/>
    <property type="match status" value="1"/>
</dbReference>
<dbReference type="RefSeq" id="WP_405275349.1">
    <property type="nucleotide sequence ID" value="NZ_JBBHLI010000002.1"/>
</dbReference>
<dbReference type="InterPro" id="IPR001279">
    <property type="entry name" value="Metallo-B-lactamas"/>
</dbReference>
<dbReference type="InterPro" id="IPR044528">
    <property type="entry name" value="POD-like_MBL-fold"/>
</dbReference>
<dbReference type="CDD" id="cd07724">
    <property type="entry name" value="POD-like_MBL-fold"/>
    <property type="match status" value="1"/>
</dbReference>
<sequence>MILKRFYDEKLAQASYLIGCAATGDAIVIDPSRDLEPYFAMAEAEGVEIRHVTETHIHADFVSGLRELATRTGATAYLSSEGGPDWSYAFADEIGARLVGEGDEFMVGNIRFTVLHTPGHTPEHLTFLVTDTAAADRPIGALTGDFVFVGDVGRPDLLEKAAGVTGTMEAGARDLYRSLTRFRELPEWLQIWPGHGAGSACGKGLSSIPHSTLGYEKRFNPAFAVDSEDAFVAFVLDGQPEPPVYFAHMKRMNREGPAILRGFPEPDTGTLQHLEALRGSGAQVVDTRSAADYGAGHVPGTLNIPLNRSFNTWAGWLLPYDADLHLIVDEAHRHEAVRDLAMIGLDRVATTFAPSVVEAWASAGGELGTVELRTPEEVEWRTDREDTTVLDVRGRTEWEAGHLPGVEAIPVGHLTRHLDRIPRDGELILHCQSAGRSAIAASLLQRAGFTNVSHMAGGFAAWQAQGRPVVRDA</sequence>
<dbReference type="EMBL" id="JBBHLI010000002">
    <property type="protein sequence ID" value="MEK9500212.1"/>
    <property type="molecule type" value="Genomic_DNA"/>
</dbReference>
<dbReference type="InterPro" id="IPR036866">
    <property type="entry name" value="RibonucZ/Hydroxyglut_hydro"/>
</dbReference>
<keyword evidence="1" id="KW-0479">Metal-binding</keyword>
<dbReference type="InterPro" id="IPR001763">
    <property type="entry name" value="Rhodanese-like_dom"/>
</dbReference>
<dbReference type="CDD" id="cd00158">
    <property type="entry name" value="RHOD"/>
    <property type="match status" value="1"/>
</dbReference>
<evidence type="ECO:0000313" key="4">
    <source>
        <dbReference type="Proteomes" id="UP001484239"/>
    </source>
</evidence>